<sequence length="54" mass="6079">MIACTPLDTWAVPEGESVAAFKDRVLRERYTPQELERREAFIQGVGRLFLAPSG</sequence>
<proteinExistence type="predicted"/>
<organism evidence="1 2">
    <name type="scientific">Deinococcus caeni</name>
    <dbReference type="NCBI Taxonomy" id="569127"/>
    <lineage>
        <taxon>Bacteria</taxon>
        <taxon>Thermotogati</taxon>
        <taxon>Deinococcota</taxon>
        <taxon>Deinococci</taxon>
        <taxon>Deinococcales</taxon>
        <taxon>Deinococcaceae</taxon>
        <taxon>Deinococcus</taxon>
    </lineage>
</organism>
<evidence type="ECO:0000313" key="1">
    <source>
        <dbReference type="EMBL" id="GAA5439191.1"/>
    </source>
</evidence>
<protein>
    <submittedName>
        <fullName evidence="1">Uncharacterized protein</fullName>
    </submittedName>
</protein>
<name>A0ABP9U8Q3_9DEIO</name>
<evidence type="ECO:0000313" key="2">
    <source>
        <dbReference type="Proteomes" id="UP001423409"/>
    </source>
</evidence>
<dbReference type="EMBL" id="BAABQU010000006">
    <property type="protein sequence ID" value="GAA5439191.1"/>
    <property type="molecule type" value="Genomic_DNA"/>
</dbReference>
<dbReference type="Proteomes" id="UP001423409">
    <property type="component" value="Unassembled WGS sequence"/>
</dbReference>
<comment type="caution">
    <text evidence="1">The sequence shown here is derived from an EMBL/GenBank/DDBJ whole genome shotgun (WGS) entry which is preliminary data.</text>
</comment>
<accession>A0ABP9U8Q3</accession>
<keyword evidence="2" id="KW-1185">Reference proteome</keyword>
<reference evidence="1 2" key="1">
    <citation type="submission" date="2024-02" db="EMBL/GenBank/DDBJ databases">
        <title>Deinococcus caeni NBRC 101312.</title>
        <authorList>
            <person name="Ichikawa N."/>
            <person name="Katano-Makiyama Y."/>
            <person name="Hidaka K."/>
        </authorList>
    </citation>
    <scope>NUCLEOTIDE SEQUENCE [LARGE SCALE GENOMIC DNA]</scope>
    <source>
        <strain evidence="1 2">NBRC 101312</strain>
    </source>
</reference>
<dbReference type="RefSeq" id="WP_345442079.1">
    <property type="nucleotide sequence ID" value="NZ_BAABQU010000006.1"/>
</dbReference>
<gene>
    <name evidence="1" type="ORF">Dcae01_00690</name>
</gene>